<accession>A0A918K4J9</accession>
<dbReference type="InterPro" id="IPR027417">
    <property type="entry name" value="P-loop_NTPase"/>
</dbReference>
<evidence type="ECO:0000313" key="1">
    <source>
        <dbReference type="EMBL" id="GGX47572.1"/>
    </source>
</evidence>
<dbReference type="Proteomes" id="UP000645555">
    <property type="component" value="Unassembled WGS sequence"/>
</dbReference>
<reference evidence="1" key="2">
    <citation type="submission" date="2020-09" db="EMBL/GenBank/DDBJ databases">
        <authorList>
            <person name="Sun Q."/>
            <person name="Ohkuma M."/>
        </authorList>
    </citation>
    <scope>NUCLEOTIDE SEQUENCE</scope>
    <source>
        <strain evidence="1">JCM 4956</strain>
    </source>
</reference>
<dbReference type="Gene3D" id="3.40.50.300">
    <property type="entry name" value="P-loop containing nucleotide triphosphate hydrolases"/>
    <property type="match status" value="1"/>
</dbReference>
<gene>
    <name evidence="1" type="ORF">GCM10010515_13300</name>
</gene>
<keyword evidence="2" id="KW-1185">Reference proteome</keyword>
<evidence type="ECO:0000313" key="2">
    <source>
        <dbReference type="Proteomes" id="UP000645555"/>
    </source>
</evidence>
<dbReference type="EMBL" id="BMWD01000003">
    <property type="protein sequence ID" value="GGX47572.1"/>
    <property type="molecule type" value="Genomic_DNA"/>
</dbReference>
<organism evidence="1 2">
    <name type="scientific">Streptomyces fructofermentans</name>
    <dbReference type="NCBI Taxonomy" id="152141"/>
    <lineage>
        <taxon>Bacteria</taxon>
        <taxon>Bacillati</taxon>
        <taxon>Actinomycetota</taxon>
        <taxon>Actinomycetes</taxon>
        <taxon>Kitasatosporales</taxon>
        <taxon>Streptomycetaceae</taxon>
        <taxon>Streptomyces</taxon>
    </lineage>
</organism>
<protein>
    <recommendedName>
        <fullName evidence="3">DNA helicase</fullName>
    </recommendedName>
</protein>
<comment type="caution">
    <text evidence="1">The sequence shown here is derived from an EMBL/GenBank/DDBJ whole genome shotgun (WGS) entry which is preliminary data.</text>
</comment>
<evidence type="ECO:0008006" key="3">
    <source>
        <dbReference type="Google" id="ProtNLM"/>
    </source>
</evidence>
<proteinExistence type="predicted"/>
<reference evidence="1" key="1">
    <citation type="journal article" date="2014" name="Int. J. Syst. Evol. Microbiol.">
        <title>Complete genome sequence of Corynebacterium casei LMG S-19264T (=DSM 44701T), isolated from a smear-ripened cheese.</title>
        <authorList>
            <consortium name="US DOE Joint Genome Institute (JGI-PGF)"/>
            <person name="Walter F."/>
            <person name="Albersmeier A."/>
            <person name="Kalinowski J."/>
            <person name="Ruckert C."/>
        </authorList>
    </citation>
    <scope>NUCLEOTIDE SEQUENCE</scope>
    <source>
        <strain evidence="1">JCM 4956</strain>
    </source>
</reference>
<name>A0A918K4J9_9ACTN</name>
<dbReference type="RefSeq" id="WP_190034476.1">
    <property type="nucleotide sequence ID" value="NZ_BMWD01000003.1"/>
</dbReference>
<dbReference type="AlphaFoldDB" id="A0A918K4J9"/>
<sequence length="55" mass="5834">MAQQGAKGLECDHVVAVEPAAVVEGGARGAHRLYVVLTRAVSRLDVVHARPLPFD</sequence>
<dbReference type="SUPFAM" id="SSF52540">
    <property type="entry name" value="P-loop containing nucleoside triphosphate hydrolases"/>
    <property type="match status" value="1"/>
</dbReference>